<evidence type="ECO:0000256" key="1">
    <source>
        <dbReference type="ARBA" id="ARBA00007805"/>
    </source>
</evidence>
<dbReference type="GO" id="GO:0004585">
    <property type="term" value="F:ornithine carbamoyltransferase activity"/>
    <property type="evidence" value="ECO:0007669"/>
    <property type="project" value="UniProtKB-EC"/>
</dbReference>
<feature type="non-terminal residue" evidence="4">
    <location>
        <position position="1"/>
    </location>
</feature>
<dbReference type="GO" id="GO:0019240">
    <property type="term" value="P:citrulline biosynthetic process"/>
    <property type="evidence" value="ECO:0007669"/>
    <property type="project" value="TreeGrafter"/>
</dbReference>
<dbReference type="EC" id="2.1.3.3" evidence="2"/>
<name>A0A8J2KNI1_9HEXA</name>
<dbReference type="InterPro" id="IPR006132">
    <property type="entry name" value="Asp/Orn_carbamoyltranf_P-bd"/>
</dbReference>
<accession>A0A8J2KNI1</accession>
<keyword evidence="5" id="KW-1185">Reference proteome</keyword>
<organism evidence="4 5">
    <name type="scientific">Allacma fusca</name>
    <dbReference type="NCBI Taxonomy" id="39272"/>
    <lineage>
        <taxon>Eukaryota</taxon>
        <taxon>Metazoa</taxon>
        <taxon>Ecdysozoa</taxon>
        <taxon>Arthropoda</taxon>
        <taxon>Hexapoda</taxon>
        <taxon>Collembola</taxon>
        <taxon>Symphypleona</taxon>
        <taxon>Sminthuridae</taxon>
        <taxon>Allacma</taxon>
    </lineage>
</organism>
<comment type="similarity">
    <text evidence="1">Belongs to the aspartate/ornithine carbamoyltransferase superfamily. OTCase family.</text>
</comment>
<sequence>MIFDYVVTNSYVLLKLSDLRGRDLISFDHWTRQDILTLLWIALDLKSKETNVKLCQDLSCTVFYQDVLIKAGLVKGINNCGAVATSLHSSHLPSTLNLELFARCLSSASSVIFVEAPWTEEELTHLATGSSMPIINVRSKDSAPLLCLAECMTLFEHYGYLRRIVVAYLGPTTDPIARTYIQLLPKIGLHFRYFSDS</sequence>
<dbReference type="Pfam" id="PF02729">
    <property type="entry name" value="OTCace_N"/>
    <property type="match status" value="1"/>
</dbReference>
<feature type="domain" description="Aspartate/ornithine carbamoyltransferase carbamoyl-P binding" evidence="3">
    <location>
        <begin position="22"/>
        <end position="155"/>
    </location>
</feature>
<gene>
    <name evidence="4" type="ORF">AFUS01_LOCUS26964</name>
</gene>
<dbReference type="AlphaFoldDB" id="A0A8J2KNI1"/>
<dbReference type="Proteomes" id="UP000708208">
    <property type="component" value="Unassembled WGS sequence"/>
</dbReference>
<evidence type="ECO:0000259" key="3">
    <source>
        <dbReference type="Pfam" id="PF02729"/>
    </source>
</evidence>
<dbReference type="GO" id="GO:0042450">
    <property type="term" value="P:L-arginine biosynthetic process via ornithine"/>
    <property type="evidence" value="ECO:0007669"/>
    <property type="project" value="TreeGrafter"/>
</dbReference>
<evidence type="ECO:0000313" key="4">
    <source>
        <dbReference type="EMBL" id="CAG7816339.1"/>
    </source>
</evidence>
<evidence type="ECO:0000256" key="2">
    <source>
        <dbReference type="ARBA" id="ARBA00013007"/>
    </source>
</evidence>
<comment type="caution">
    <text evidence="4">The sequence shown here is derived from an EMBL/GenBank/DDBJ whole genome shotgun (WGS) entry which is preliminary data.</text>
</comment>
<proteinExistence type="inferred from homology"/>
<reference evidence="4" key="1">
    <citation type="submission" date="2021-06" db="EMBL/GenBank/DDBJ databases">
        <authorList>
            <person name="Hodson N. C."/>
            <person name="Mongue J. A."/>
            <person name="Jaron S. K."/>
        </authorList>
    </citation>
    <scope>NUCLEOTIDE SEQUENCE</scope>
</reference>
<protein>
    <recommendedName>
        <fullName evidence="2">ornithine carbamoyltransferase</fullName>
        <ecNumber evidence="2">2.1.3.3</ecNumber>
    </recommendedName>
</protein>
<evidence type="ECO:0000313" key="5">
    <source>
        <dbReference type="Proteomes" id="UP000708208"/>
    </source>
</evidence>
<dbReference type="EMBL" id="CAJVCH010367583">
    <property type="protein sequence ID" value="CAG7816339.1"/>
    <property type="molecule type" value="Genomic_DNA"/>
</dbReference>
<dbReference type="PANTHER" id="PTHR45753:SF3">
    <property type="entry name" value="ORNITHINE TRANSCARBAMYLASE, MITOCHONDRIAL"/>
    <property type="match status" value="1"/>
</dbReference>
<dbReference type="PANTHER" id="PTHR45753">
    <property type="entry name" value="ORNITHINE CARBAMOYLTRANSFERASE, MITOCHONDRIAL"/>
    <property type="match status" value="1"/>
</dbReference>
<dbReference type="OrthoDB" id="10252326at2759"/>